<comment type="caution">
    <text evidence="2">The sequence shown here is derived from an EMBL/GenBank/DDBJ whole genome shotgun (WGS) entry which is preliminary data.</text>
</comment>
<dbReference type="EMBL" id="JACRJB010000030">
    <property type="protein sequence ID" value="MBI5130078.1"/>
    <property type="molecule type" value="Genomic_DNA"/>
</dbReference>
<sequence>MNYARLLTASAGLDTPTMHPLTHHEILGLVQPFTRRDFHVDLAASDRINRRLVFKPVRHEHDEADHAGDDIHAILQLDSPRPGFSVLTRTLTLDSGLTATLETQGDDLGVLLAQIESVPPQQQFPSIDGTVVALSYRLIPRGDSRTSDPAAVDRDFLRGVAEISNFTLVMRAPLVKGYPAEIDLTPKTAGVAVPEDLLAVLGWAWSPLRKSKAGWSGKIKVRGSGAELSRAIEAKLETTVAHLTRTLSQPPAAFHEALSRARWGVALRRALPLLFFASLIVGAASLTLVEIPQDSIVNLLLMGAPPLLMIGAFGMRDIPSMEIPPFPRRMTHAAWHPQIETAAPPTVDAHQT</sequence>
<evidence type="ECO:0000313" key="3">
    <source>
        <dbReference type="Proteomes" id="UP000782519"/>
    </source>
</evidence>
<evidence type="ECO:0000256" key="1">
    <source>
        <dbReference type="SAM" id="Phobius"/>
    </source>
</evidence>
<evidence type="ECO:0000313" key="2">
    <source>
        <dbReference type="EMBL" id="MBI5130078.1"/>
    </source>
</evidence>
<gene>
    <name evidence="2" type="ORF">HZA66_11605</name>
</gene>
<keyword evidence="1" id="KW-1133">Transmembrane helix</keyword>
<name>A0A933RX76_RHOPL</name>
<keyword evidence="1" id="KW-0812">Transmembrane</keyword>
<organism evidence="2 3">
    <name type="scientific">Rhodopseudomonas palustris</name>
    <dbReference type="NCBI Taxonomy" id="1076"/>
    <lineage>
        <taxon>Bacteria</taxon>
        <taxon>Pseudomonadati</taxon>
        <taxon>Pseudomonadota</taxon>
        <taxon>Alphaproteobacteria</taxon>
        <taxon>Hyphomicrobiales</taxon>
        <taxon>Nitrobacteraceae</taxon>
        <taxon>Rhodopseudomonas</taxon>
    </lineage>
</organism>
<feature type="transmembrane region" description="Helical" evidence="1">
    <location>
        <begin position="295"/>
        <end position="315"/>
    </location>
</feature>
<keyword evidence="1" id="KW-0472">Membrane</keyword>
<feature type="transmembrane region" description="Helical" evidence="1">
    <location>
        <begin position="270"/>
        <end position="289"/>
    </location>
</feature>
<protein>
    <submittedName>
        <fullName evidence="2">Uncharacterized protein</fullName>
    </submittedName>
</protein>
<dbReference type="Proteomes" id="UP000782519">
    <property type="component" value="Unassembled WGS sequence"/>
</dbReference>
<dbReference type="AlphaFoldDB" id="A0A933RX76"/>
<reference evidence="2" key="1">
    <citation type="submission" date="2020-07" db="EMBL/GenBank/DDBJ databases">
        <title>Huge and variable diversity of episymbiotic CPR bacteria and DPANN archaea in groundwater ecosystems.</title>
        <authorList>
            <person name="He C.Y."/>
            <person name="Keren R."/>
            <person name="Whittaker M."/>
            <person name="Farag I.F."/>
            <person name="Doudna J."/>
            <person name="Cate J.H.D."/>
            <person name="Banfield J.F."/>
        </authorList>
    </citation>
    <scope>NUCLEOTIDE SEQUENCE</scope>
    <source>
        <strain evidence="2">NC_groundwater_1818_Pr3_B-0.1um_66_35</strain>
    </source>
</reference>
<accession>A0A933RX76</accession>
<proteinExistence type="predicted"/>